<dbReference type="InterPro" id="IPR019190">
    <property type="entry name" value="EXOV"/>
</dbReference>
<evidence type="ECO:0008006" key="4">
    <source>
        <dbReference type="Google" id="ProtNLM"/>
    </source>
</evidence>
<dbReference type="EMBL" id="AP015034">
    <property type="protein sequence ID" value="BAT73675.1"/>
    <property type="molecule type" value="Genomic_DNA"/>
</dbReference>
<dbReference type="GO" id="GO:0045145">
    <property type="term" value="F:single-stranded DNA 5'-3' DNA exonuclease activity"/>
    <property type="evidence" value="ECO:0007669"/>
    <property type="project" value="InterPro"/>
</dbReference>
<protein>
    <recommendedName>
        <fullName evidence="4">Exonuclease V, chloroplastic</fullName>
    </recommendedName>
</protein>
<comment type="similarity">
    <text evidence="1">Belongs to the EXO5 family.</text>
</comment>
<dbReference type="PANTHER" id="PTHR14464">
    <property type="entry name" value="EXONUCLEASE V"/>
    <property type="match status" value="1"/>
</dbReference>
<proteinExistence type="inferred from homology"/>
<evidence type="ECO:0000256" key="1">
    <source>
        <dbReference type="ARBA" id="ARBA00009797"/>
    </source>
</evidence>
<dbReference type="PANTHER" id="PTHR14464:SF4">
    <property type="entry name" value="EXONUCLEASE V"/>
    <property type="match status" value="1"/>
</dbReference>
<dbReference type="Proteomes" id="UP000291084">
    <property type="component" value="Chromosome 1"/>
</dbReference>
<accession>A0A0S3QZE0</accession>
<dbReference type="GO" id="GO:0005634">
    <property type="term" value="C:nucleus"/>
    <property type="evidence" value="ECO:0007669"/>
    <property type="project" value="TreeGrafter"/>
</dbReference>
<dbReference type="GO" id="GO:0036297">
    <property type="term" value="P:interstrand cross-link repair"/>
    <property type="evidence" value="ECO:0007669"/>
    <property type="project" value="TreeGrafter"/>
</dbReference>
<evidence type="ECO:0000313" key="3">
    <source>
        <dbReference type="Proteomes" id="UP000291084"/>
    </source>
</evidence>
<dbReference type="Pfam" id="PF09810">
    <property type="entry name" value="Exo5"/>
    <property type="match status" value="1"/>
</dbReference>
<sequence length="155" mass="18011">MYFVGEKMNTEAMKAGRNRHVQLQLQVQTLVDLEAKSPEDDMAMKLVNFINGMNQLLFDGLIRELPILSFAFGEGIWMVGKIDEVQMPKAKKDHNPILIELKTRSQDTVPSEAQKRNGRIQLMCYKYLWDSLVAHAHHDFPRKQLYDLRVFITSF</sequence>
<organism evidence="2 3">
    <name type="scientific">Vigna angularis var. angularis</name>
    <dbReference type="NCBI Taxonomy" id="157739"/>
    <lineage>
        <taxon>Eukaryota</taxon>
        <taxon>Viridiplantae</taxon>
        <taxon>Streptophyta</taxon>
        <taxon>Embryophyta</taxon>
        <taxon>Tracheophyta</taxon>
        <taxon>Spermatophyta</taxon>
        <taxon>Magnoliopsida</taxon>
        <taxon>eudicotyledons</taxon>
        <taxon>Gunneridae</taxon>
        <taxon>Pentapetalae</taxon>
        <taxon>rosids</taxon>
        <taxon>fabids</taxon>
        <taxon>Fabales</taxon>
        <taxon>Fabaceae</taxon>
        <taxon>Papilionoideae</taxon>
        <taxon>50 kb inversion clade</taxon>
        <taxon>NPAAA clade</taxon>
        <taxon>indigoferoid/millettioid clade</taxon>
        <taxon>Phaseoleae</taxon>
        <taxon>Vigna</taxon>
    </lineage>
</organism>
<keyword evidence="3" id="KW-1185">Reference proteome</keyword>
<reference evidence="2 3" key="1">
    <citation type="journal article" date="2015" name="Sci. Rep.">
        <title>The power of single molecule real-time sequencing technology in the de novo assembly of a eukaryotic genome.</title>
        <authorList>
            <person name="Sakai H."/>
            <person name="Naito K."/>
            <person name="Ogiso-Tanaka E."/>
            <person name="Takahashi Y."/>
            <person name="Iseki K."/>
            <person name="Muto C."/>
            <person name="Satou K."/>
            <person name="Teruya K."/>
            <person name="Shiroma A."/>
            <person name="Shimoji M."/>
            <person name="Hirano T."/>
            <person name="Itoh T."/>
            <person name="Kaga A."/>
            <person name="Tomooka N."/>
        </authorList>
    </citation>
    <scope>NUCLEOTIDE SEQUENCE [LARGE SCALE GENOMIC DNA]</scope>
    <source>
        <strain evidence="3">cv. Shumari</strain>
    </source>
</reference>
<evidence type="ECO:0000313" key="2">
    <source>
        <dbReference type="EMBL" id="BAT73675.1"/>
    </source>
</evidence>
<name>A0A0S3QZE0_PHAAN</name>
<dbReference type="AlphaFoldDB" id="A0A0S3QZE0"/>
<gene>
    <name evidence="2" type="primary">Vigan.01G118900</name>
    <name evidence="2" type="ORF">VIGAN_01118900</name>
</gene>